<dbReference type="Proteomes" id="UP001057402">
    <property type="component" value="Chromosome 10"/>
</dbReference>
<sequence length="699" mass="76662">MEPEVVEIPPPSHGAALSSKQKEVASPEVINLDDDEDNDGILLLGGTIGQLNKGKAIVDYSNGYSHLEDGLKGSAFGYCVDDVEIIEDMEPLQKKGAYAPLKVDLTTNDLCSYDEEITELECMDFDFMKSGEDMDIFSEKYLDDYDKLQSHFDSMDIPTGVEAPVPWWADISRNNSWISAGSVAASSSHKTSTLQSSSTNPAPSLKTFDLTSSSGSQGQPGSWTHPLDVDLPIPLSLTPTGQGKKSRPPPPTKSVNKSFSFGLESFKARRLLEPFRTKKMNVGSSSSGKLGHIKSSDGIKMPTGVDPLMIEGGTLDTGYVSHHPLGIAYKNALFSKTSSFTPFPATGAMSGGWWQGPSKDSFSQQSVPHGIYHGYVEPFGSFVHVIPKEEDEKYSSEGLPSEEEIIHKFQLFRQFDIVQGVSDHHFDSRGTAANNQSNKWLKRIQEEWKILEKDLPDSIFVRAYDTRMDLLRAVMVGAEGTPYHDGLFFFDIYFPPDYPNIPPLVHYHSGGLRINPNLYGCGKVCLSLLNTWGGQNKNERWMPGTSTMLQVLVSIQGLILNEKPYFNEPGFSRQMGTVNGEKTSLKYNEDIFILSLRTMLFTMRKPPEHFKDFVVGHFSKRAPDIIGACRAYIGGALVGSLVPGAGNGPKADDGDQSSPQFRNTVSSCIGLLLKAFTGIGVKGCEKYSPNPAVMAPVSE</sequence>
<organism evidence="1 2">
    <name type="scientific">Melastoma candidum</name>
    <dbReference type="NCBI Taxonomy" id="119954"/>
    <lineage>
        <taxon>Eukaryota</taxon>
        <taxon>Viridiplantae</taxon>
        <taxon>Streptophyta</taxon>
        <taxon>Embryophyta</taxon>
        <taxon>Tracheophyta</taxon>
        <taxon>Spermatophyta</taxon>
        <taxon>Magnoliopsida</taxon>
        <taxon>eudicotyledons</taxon>
        <taxon>Gunneridae</taxon>
        <taxon>Pentapetalae</taxon>
        <taxon>rosids</taxon>
        <taxon>malvids</taxon>
        <taxon>Myrtales</taxon>
        <taxon>Melastomataceae</taxon>
        <taxon>Melastomatoideae</taxon>
        <taxon>Melastomateae</taxon>
        <taxon>Melastoma</taxon>
    </lineage>
</organism>
<gene>
    <name evidence="1" type="ORF">MLD38_034187</name>
</gene>
<comment type="caution">
    <text evidence="1">The sequence shown here is derived from an EMBL/GenBank/DDBJ whole genome shotgun (WGS) entry which is preliminary data.</text>
</comment>
<protein>
    <submittedName>
        <fullName evidence="1">Uncharacterized protein</fullName>
    </submittedName>
</protein>
<keyword evidence="2" id="KW-1185">Reference proteome</keyword>
<name>A0ACB9M955_9MYRT</name>
<dbReference type="EMBL" id="CM042889">
    <property type="protein sequence ID" value="KAI4320742.1"/>
    <property type="molecule type" value="Genomic_DNA"/>
</dbReference>
<evidence type="ECO:0000313" key="2">
    <source>
        <dbReference type="Proteomes" id="UP001057402"/>
    </source>
</evidence>
<accession>A0ACB9M955</accession>
<reference evidence="2" key="1">
    <citation type="journal article" date="2023" name="Front. Plant Sci.">
        <title>Chromosomal-level genome assembly of Melastoma candidum provides insights into trichome evolution.</title>
        <authorList>
            <person name="Zhong Y."/>
            <person name="Wu W."/>
            <person name="Sun C."/>
            <person name="Zou P."/>
            <person name="Liu Y."/>
            <person name="Dai S."/>
            <person name="Zhou R."/>
        </authorList>
    </citation>
    <scope>NUCLEOTIDE SEQUENCE [LARGE SCALE GENOMIC DNA]</scope>
</reference>
<evidence type="ECO:0000313" key="1">
    <source>
        <dbReference type="EMBL" id="KAI4320742.1"/>
    </source>
</evidence>
<proteinExistence type="predicted"/>